<organism evidence="1">
    <name type="scientific">marine metagenome</name>
    <dbReference type="NCBI Taxonomy" id="408172"/>
    <lineage>
        <taxon>unclassified sequences</taxon>
        <taxon>metagenomes</taxon>
        <taxon>ecological metagenomes</taxon>
    </lineage>
</organism>
<name>A0A382IT11_9ZZZZ</name>
<dbReference type="AlphaFoldDB" id="A0A382IT11"/>
<dbReference type="Gene3D" id="3.30.1360.120">
    <property type="entry name" value="Probable tRNA modification gtpase trme, domain 1"/>
    <property type="match status" value="1"/>
</dbReference>
<sequence length="46" mass="4487">MRVAGEAASGRPPETIYAEATSVGAAGVAVVRVSGSCAGVVLERLA</sequence>
<proteinExistence type="predicted"/>
<dbReference type="InterPro" id="IPR027266">
    <property type="entry name" value="TrmE/GcvT-like"/>
</dbReference>
<gene>
    <name evidence="1" type="ORF">METZ01_LOCUS255349</name>
</gene>
<accession>A0A382IT11</accession>
<evidence type="ECO:0000313" key="1">
    <source>
        <dbReference type="EMBL" id="SVC02495.1"/>
    </source>
</evidence>
<evidence type="ECO:0008006" key="2">
    <source>
        <dbReference type="Google" id="ProtNLM"/>
    </source>
</evidence>
<protein>
    <recommendedName>
        <fullName evidence="2">GTP-binding protein TrmE N-terminal domain-containing protein</fullName>
    </recommendedName>
</protein>
<dbReference type="EMBL" id="UINC01069263">
    <property type="protein sequence ID" value="SVC02495.1"/>
    <property type="molecule type" value="Genomic_DNA"/>
</dbReference>
<dbReference type="SUPFAM" id="SSF103025">
    <property type="entry name" value="Folate-binding domain"/>
    <property type="match status" value="1"/>
</dbReference>
<reference evidence="1" key="1">
    <citation type="submission" date="2018-05" db="EMBL/GenBank/DDBJ databases">
        <authorList>
            <person name="Lanie J.A."/>
            <person name="Ng W.-L."/>
            <person name="Kazmierczak K.M."/>
            <person name="Andrzejewski T.M."/>
            <person name="Davidsen T.M."/>
            <person name="Wayne K.J."/>
            <person name="Tettelin H."/>
            <person name="Glass J.I."/>
            <person name="Rusch D."/>
            <person name="Podicherti R."/>
            <person name="Tsui H.-C.T."/>
            <person name="Winkler M.E."/>
        </authorList>
    </citation>
    <scope>NUCLEOTIDE SEQUENCE</scope>
</reference>
<feature type="non-terminal residue" evidence="1">
    <location>
        <position position="46"/>
    </location>
</feature>